<proteinExistence type="predicted"/>
<comment type="caution">
    <text evidence="8">The sequence shown here is derived from an EMBL/GenBank/DDBJ whole genome shotgun (WGS) entry which is preliminary data.</text>
</comment>
<evidence type="ECO:0000256" key="4">
    <source>
        <dbReference type="ARBA" id="ARBA00022989"/>
    </source>
</evidence>
<organism evidence="8 9">
    <name type="scientific">Mucuna pruriens</name>
    <name type="common">Velvet bean</name>
    <name type="synonym">Dolichos pruriens</name>
    <dbReference type="NCBI Taxonomy" id="157652"/>
    <lineage>
        <taxon>Eukaryota</taxon>
        <taxon>Viridiplantae</taxon>
        <taxon>Streptophyta</taxon>
        <taxon>Embryophyta</taxon>
        <taxon>Tracheophyta</taxon>
        <taxon>Spermatophyta</taxon>
        <taxon>Magnoliopsida</taxon>
        <taxon>eudicotyledons</taxon>
        <taxon>Gunneridae</taxon>
        <taxon>Pentapetalae</taxon>
        <taxon>rosids</taxon>
        <taxon>fabids</taxon>
        <taxon>Fabales</taxon>
        <taxon>Fabaceae</taxon>
        <taxon>Papilionoideae</taxon>
        <taxon>50 kb inversion clade</taxon>
        <taxon>NPAAA clade</taxon>
        <taxon>indigoferoid/millettioid clade</taxon>
        <taxon>Phaseoleae</taxon>
        <taxon>Mucuna</taxon>
    </lineage>
</organism>
<evidence type="ECO:0000256" key="6">
    <source>
        <dbReference type="SAM" id="Phobius"/>
    </source>
</evidence>
<keyword evidence="5 6" id="KW-0472">Membrane</keyword>
<evidence type="ECO:0000256" key="2">
    <source>
        <dbReference type="ARBA" id="ARBA00022448"/>
    </source>
</evidence>
<protein>
    <submittedName>
        <fullName evidence="8">ABC transporter G family member 31</fullName>
    </submittedName>
</protein>
<dbReference type="InterPro" id="IPR013525">
    <property type="entry name" value="ABC2_TM"/>
</dbReference>
<dbReference type="Proteomes" id="UP000257109">
    <property type="component" value="Unassembled WGS sequence"/>
</dbReference>
<evidence type="ECO:0000256" key="5">
    <source>
        <dbReference type="ARBA" id="ARBA00023136"/>
    </source>
</evidence>
<feature type="transmembrane region" description="Helical" evidence="6">
    <location>
        <begin position="183"/>
        <end position="203"/>
    </location>
</feature>
<evidence type="ECO:0000259" key="7">
    <source>
        <dbReference type="Pfam" id="PF01061"/>
    </source>
</evidence>
<keyword evidence="9" id="KW-1185">Reference proteome</keyword>
<feature type="transmembrane region" description="Helical" evidence="6">
    <location>
        <begin position="343"/>
        <end position="368"/>
    </location>
</feature>
<gene>
    <name evidence="8" type="primary">ABCG31</name>
    <name evidence="8" type="ORF">CR513_60958</name>
</gene>
<feature type="transmembrane region" description="Helical" evidence="6">
    <location>
        <begin position="240"/>
        <end position="260"/>
    </location>
</feature>
<evidence type="ECO:0000313" key="9">
    <source>
        <dbReference type="Proteomes" id="UP000257109"/>
    </source>
</evidence>
<dbReference type="OrthoDB" id="66620at2759"/>
<evidence type="ECO:0000256" key="1">
    <source>
        <dbReference type="ARBA" id="ARBA00004141"/>
    </source>
</evidence>
<name>A0A371E4A9_MUCPR</name>
<feature type="transmembrane region" description="Helical" evidence="6">
    <location>
        <begin position="98"/>
        <end position="115"/>
    </location>
</feature>
<comment type="subcellular location">
    <subcellularLocation>
        <location evidence="1">Membrane</location>
        <topology evidence="1">Multi-pass membrane protein</topology>
    </subcellularLocation>
</comment>
<dbReference type="AlphaFoldDB" id="A0A371E4A9"/>
<keyword evidence="3 6" id="KW-0812">Transmembrane</keyword>
<sequence>GIKGIPPIPSGYNPATWVLEVTTPATEERIDADFADIYKNSEQYRGVESAILQFGHPPKDSEPLKFDTIYSQNLLSQLRQCLWKQNLVYWRSPSYNAMRLYFTTISALIFGTIFWDVGSKRESTQELFMVMGALYSACLFLGVNNSSSVQPIVSIERTVFYREKAAGMYSPIAYAAAQGLIEIPYIVVQTIVFGLITYFMINFERTAGKIFLYLVFMFLTFTYFTFYGMMAVGLTPSQHLAAVISSAFYSLWNLLSGFLIPKAVSNVILAQHSSLLAMCQSIPSWWIWFYYICPVSWTLRGIITSQLGDVETKIVGPGFEGPVKEYLSVALGFDAKIHGISSVGLSVIMLLGFIILFFGSFAVSIKVLNFQKR</sequence>
<feature type="domain" description="ABC-2 type transporter transmembrane" evidence="7">
    <location>
        <begin position="77"/>
        <end position="262"/>
    </location>
</feature>
<dbReference type="PANTHER" id="PTHR19241">
    <property type="entry name" value="ATP-BINDING CASSETTE TRANSPORTER"/>
    <property type="match status" value="1"/>
</dbReference>
<dbReference type="GO" id="GO:0005886">
    <property type="term" value="C:plasma membrane"/>
    <property type="evidence" value="ECO:0007669"/>
    <property type="project" value="UniProtKB-ARBA"/>
</dbReference>
<feature type="non-terminal residue" evidence="8">
    <location>
        <position position="1"/>
    </location>
</feature>
<dbReference type="STRING" id="157652.A0A371E4A9"/>
<feature type="transmembrane region" description="Helical" evidence="6">
    <location>
        <begin position="127"/>
        <end position="143"/>
    </location>
</feature>
<feature type="transmembrane region" description="Helical" evidence="6">
    <location>
        <begin position="210"/>
        <end position="234"/>
    </location>
</feature>
<dbReference type="Pfam" id="PF01061">
    <property type="entry name" value="ABC2_membrane"/>
    <property type="match status" value="1"/>
</dbReference>
<keyword evidence="2" id="KW-0813">Transport</keyword>
<accession>A0A371E4A9</accession>
<evidence type="ECO:0000313" key="8">
    <source>
        <dbReference type="EMBL" id="RDX60865.1"/>
    </source>
</evidence>
<dbReference type="GO" id="GO:0140359">
    <property type="term" value="F:ABC-type transporter activity"/>
    <property type="evidence" value="ECO:0007669"/>
    <property type="project" value="InterPro"/>
</dbReference>
<evidence type="ECO:0000256" key="3">
    <source>
        <dbReference type="ARBA" id="ARBA00022692"/>
    </source>
</evidence>
<reference evidence="8" key="1">
    <citation type="submission" date="2018-05" db="EMBL/GenBank/DDBJ databases">
        <title>Draft genome of Mucuna pruriens seed.</title>
        <authorList>
            <person name="Nnadi N.E."/>
            <person name="Vos R."/>
            <person name="Hasami M.H."/>
            <person name="Devisetty U.K."/>
            <person name="Aguiy J.C."/>
        </authorList>
    </citation>
    <scope>NUCLEOTIDE SEQUENCE [LARGE SCALE GENOMIC DNA]</scope>
    <source>
        <strain evidence="8">JCA_2017</strain>
    </source>
</reference>
<keyword evidence="4 6" id="KW-1133">Transmembrane helix</keyword>
<dbReference type="EMBL" id="QJKJ01016528">
    <property type="protein sequence ID" value="RDX60865.1"/>
    <property type="molecule type" value="Genomic_DNA"/>
</dbReference>